<dbReference type="SUPFAM" id="SSF52540">
    <property type="entry name" value="P-loop containing nucleoside triphosphate hydrolases"/>
    <property type="match status" value="1"/>
</dbReference>
<evidence type="ECO:0000313" key="2">
    <source>
        <dbReference type="EMBL" id="MDR9778786.1"/>
    </source>
</evidence>
<sequence>MNYQDYLKDSLNEKTGEFNSEVATKNVIERKERINILLMGASGVGKSALVNSFFGIKIAKTGDGKPQTQKLEKFTFEDKGLVLWDTKGIEAMDCQ</sequence>
<evidence type="ECO:0000313" key="3">
    <source>
        <dbReference type="Proteomes" id="UP001268610"/>
    </source>
</evidence>
<feature type="domain" description="G" evidence="1">
    <location>
        <begin position="36"/>
        <end position="90"/>
    </location>
</feature>
<reference evidence="2" key="1">
    <citation type="submission" date="2023-04" db="EMBL/GenBank/DDBJ databases">
        <title>Genomic characterization of faba bean (Vicia faba) microsymbionts in Mexican soils.</title>
        <authorList>
            <person name="Rivera Orduna F.N."/>
            <person name="Guevara-Luna J."/>
            <person name="Yan J."/>
            <person name="Arroyo-Herrera I."/>
            <person name="Li Y."/>
            <person name="Vasquez-Murrieta M.S."/>
            <person name="Wang E.T."/>
        </authorList>
    </citation>
    <scope>NUCLEOTIDE SEQUENCE</scope>
    <source>
        <strain evidence="2">CH26</strain>
    </source>
</reference>
<proteinExistence type="predicted"/>
<dbReference type="GO" id="GO:0005525">
    <property type="term" value="F:GTP binding"/>
    <property type="evidence" value="ECO:0007669"/>
    <property type="project" value="InterPro"/>
</dbReference>
<protein>
    <submittedName>
        <fullName evidence="2">GTPase</fullName>
    </submittedName>
</protein>
<dbReference type="InterPro" id="IPR027417">
    <property type="entry name" value="P-loop_NTPase"/>
</dbReference>
<dbReference type="Pfam" id="PF01926">
    <property type="entry name" value="MMR_HSR1"/>
    <property type="match status" value="1"/>
</dbReference>
<evidence type="ECO:0000259" key="1">
    <source>
        <dbReference type="Pfam" id="PF01926"/>
    </source>
</evidence>
<dbReference type="Gene3D" id="3.40.50.300">
    <property type="entry name" value="P-loop containing nucleotide triphosphate hydrolases"/>
    <property type="match status" value="1"/>
</dbReference>
<gene>
    <name evidence="2" type="ORF">RJJ65_40275</name>
</gene>
<name>A0AAJ2LSK0_9HYPH</name>
<dbReference type="RefSeq" id="WP_310866771.1">
    <property type="nucleotide sequence ID" value="NZ_JAVLSF010001212.1"/>
</dbReference>
<organism evidence="2 3">
    <name type="scientific">Rhizobium hidalgonense</name>
    <dbReference type="NCBI Taxonomy" id="1538159"/>
    <lineage>
        <taxon>Bacteria</taxon>
        <taxon>Pseudomonadati</taxon>
        <taxon>Pseudomonadota</taxon>
        <taxon>Alphaproteobacteria</taxon>
        <taxon>Hyphomicrobiales</taxon>
        <taxon>Rhizobiaceae</taxon>
        <taxon>Rhizobium/Agrobacterium group</taxon>
        <taxon>Rhizobium</taxon>
    </lineage>
</organism>
<dbReference type="InterPro" id="IPR006073">
    <property type="entry name" value="GTP-bd"/>
</dbReference>
<dbReference type="AlphaFoldDB" id="A0AAJ2LSK0"/>
<dbReference type="EMBL" id="JAVLSF010001212">
    <property type="protein sequence ID" value="MDR9778786.1"/>
    <property type="molecule type" value="Genomic_DNA"/>
</dbReference>
<dbReference type="Proteomes" id="UP001268610">
    <property type="component" value="Unassembled WGS sequence"/>
</dbReference>
<accession>A0AAJ2LSK0</accession>
<feature type="non-terminal residue" evidence="2">
    <location>
        <position position="95"/>
    </location>
</feature>
<comment type="caution">
    <text evidence="2">The sequence shown here is derived from an EMBL/GenBank/DDBJ whole genome shotgun (WGS) entry which is preliminary data.</text>
</comment>